<dbReference type="RefSeq" id="XP_016661872.1">
    <property type="nucleotide sequence ID" value="XM_016806383.2"/>
</dbReference>
<evidence type="ECO:0000313" key="1">
    <source>
        <dbReference type="EnsemblMetazoa" id="XP_016661872.1"/>
    </source>
</evidence>
<dbReference type="AlphaFoldDB" id="A0A8R2D524"/>
<dbReference type="EnsemblMetazoa" id="XM_016806383.2">
    <property type="protein sequence ID" value="XP_016661872.1"/>
    <property type="gene ID" value="LOC107884408"/>
</dbReference>
<reference evidence="1" key="2">
    <citation type="submission" date="2022-06" db="UniProtKB">
        <authorList>
            <consortium name="EnsemblMetazoa"/>
        </authorList>
    </citation>
    <scope>IDENTIFICATION</scope>
</reference>
<reference evidence="2" key="1">
    <citation type="submission" date="2010-06" db="EMBL/GenBank/DDBJ databases">
        <authorList>
            <person name="Jiang H."/>
            <person name="Abraham K."/>
            <person name="Ali S."/>
            <person name="Alsbrooks S.L."/>
            <person name="Anim B.N."/>
            <person name="Anosike U.S."/>
            <person name="Attaway T."/>
            <person name="Bandaranaike D.P."/>
            <person name="Battles P.K."/>
            <person name="Bell S.N."/>
            <person name="Bell A.V."/>
            <person name="Beltran B."/>
            <person name="Bickham C."/>
            <person name="Bustamante Y."/>
            <person name="Caleb T."/>
            <person name="Canada A."/>
            <person name="Cardenas V."/>
            <person name="Carter K."/>
            <person name="Chacko J."/>
            <person name="Chandrabose M.N."/>
            <person name="Chavez D."/>
            <person name="Chavez A."/>
            <person name="Chen L."/>
            <person name="Chu H.-S."/>
            <person name="Claassen K.J."/>
            <person name="Cockrell R."/>
            <person name="Collins M."/>
            <person name="Cooper J.A."/>
            <person name="Cree A."/>
            <person name="Curry S.M."/>
            <person name="Da Y."/>
            <person name="Dao M.D."/>
            <person name="Das B."/>
            <person name="Davila M.-L."/>
            <person name="Davy-Carroll L."/>
            <person name="Denson S."/>
            <person name="Dinh H."/>
            <person name="Ebong V.E."/>
            <person name="Edwards J.R."/>
            <person name="Egan A."/>
            <person name="El-Daye J."/>
            <person name="Escobedo L."/>
            <person name="Fernandez S."/>
            <person name="Fernando P.R."/>
            <person name="Flagg N."/>
            <person name="Forbes L.D."/>
            <person name="Fowler R.G."/>
            <person name="Fu Q."/>
            <person name="Gabisi R.A."/>
            <person name="Ganer J."/>
            <person name="Garbino Pronczuk A."/>
            <person name="Garcia R.M."/>
            <person name="Garner T."/>
            <person name="Garrett T.E."/>
            <person name="Gonzalez D.A."/>
            <person name="Hamid H."/>
            <person name="Hawkins E.S."/>
            <person name="Hirani K."/>
            <person name="Hogues M.E."/>
            <person name="Hollins B."/>
            <person name="Hsiao C.-H."/>
            <person name="Jabil R."/>
            <person name="James M.L."/>
            <person name="Jhangiani S.N."/>
            <person name="Johnson B."/>
            <person name="Johnson Q."/>
            <person name="Joshi V."/>
            <person name="Kalu J.B."/>
            <person name="Kam C."/>
            <person name="Kashfia A."/>
            <person name="Keebler J."/>
            <person name="Kisamo H."/>
            <person name="Kovar C.L."/>
            <person name="Lago L.A."/>
            <person name="Lai C.-Y."/>
            <person name="Laidlaw J."/>
            <person name="Lara F."/>
            <person name="Le T.-K."/>
            <person name="Lee S.L."/>
            <person name="Legall F.H."/>
            <person name="Lemon S.J."/>
            <person name="Lewis L.R."/>
            <person name="Li B."/>
            <person name="Liu Y."/>
            <person name="Liu Y.-S."/>
            <person name="Lopez J."/>
            <person name="Lozado R.J."/>
            <person name="Lu J."/>
            <person name="Madu R.C."/>
            <person name="Maheshwari M."/>
            <person name="Maheshwari R."/>
            <person name="Malloy K."/>
            <person name="Martinez E."/>
            <person name="Mathew T."/>
            <person name="Mercado I.C."/>
            <person name="Mercado C."/>
            <person name="Meyer B."/>
            <person name="Montgomery K."/>
            <person name="Morgan M.B."/>
            <person name="Munidasa M."/>
            <person name="Nazareth L.V."/>
            <person name="Nelson J."/>
            <person name="Ng B.M."/>
            <person name="Nguyen N.B."/>
            <person name="Nguyen P.Q."/>
            <person name="Nguyen T."/>
            <person name="Obregon M."/>
            <person name="Okwuonu G.O."/>
            <person name="Onwere C.G."/>
            <person name="Orozco G."/>
            <person name="Parra A."/>
            <person name="Patel S."/>
            <person name="Patil S."/>
            <person name="Perez A."/>
            <person name="Perez Y."/>
            <person name="Pham C."/>
            <person name="Primus E.L."/>
            <person name="Pu L.-L."/>
            <person name="Puazo M."/>
            <person name="Qin X."/>
            <person name="Quiroz J.B."/>
            <person name="Reese J."/>
            <person name="Richards S."/>
            <person name="Rives C.M."/>
            <person name="Robberts R."/>
            <person name="Ruiz S.J."/>
            <person name="Ruiz M.J."/>
            <person name="Santibanez J."/>
            <person name="Schneider B.W."/>
            <person name="Sisson I."/>
            <person name="Smith M."/>
            <person name="Sodergren E."/>
            <person name="Song X.-Z."/>
            <person name="Song B.B."/>
            <person name="Summersgill H."/>
            <person name="Thelus R."/>
            <person name="Thornton R.D."/>
            <person name="Trejos Z.Y."/>
            <person name="Usmani K."/>
            <person name="Vattathil S."/>
            <person name="Villasana D."/>
            <person name="Walker D.L."/>
            <person name="Wang S."/>
            <person name="Wang K."/>
            <person name="White C.S."/>
            <person name="Williams A.C."/>
            <person name="Williamson J."/>
            <person name="Wilson K."/>
            <person name="Woghiren I.O."/>
            <person name="Woodworth J.R."/>
            <person name="Worley K.C."/>
            <person name="Wright R.A."/>
            <person name="Wu W."/>
            <person name="Young L."/>
            <person name="Zhang L."/>
            <person name="Zhang J."/>
            <person name="Zhu Y."/>
            <person name="Muzny D.M."/>
            <person name="Weinstock G."/>
            <person name="Gibbs R.A."/>
        </authorList>
    </citation>
    <scope>NUCLEOTIDE SEQUENCE [LARGE SCALE GENOMIC DNA]</scope>
    <source>
        <strain evidence="2">LSR1</strain>
    </source>
</reference>
<dbReference type="KEGG" id="api:107884408"/>
<sequence>MQYYQFLCCNRYMNKLGYALPFCTALISRMRSAPYLLSSQVLGITLAPRIDIFENPLFYFRLISKIKTLISQILFKNTIEFITDNYITIVVWKSENGKKVDVTFESTLPYIDHSTCRKINTDGFNQFVTFDKFCTYNKLGIINLDSDCSDESSDFLCIIL</sequence>
<name>A0A8R2D524_ACYPI</name>
<organism evidence="1 2">
    <name type="scientific">Acyrthosiphon pisum</name>
    <name type="common">Pea aphid</name>
    <dbReference type="NCBI Taxonomy" id="7029"/>
    <lineage>
        <taxon>Eukaryota</taxon>
        <taxon>Metazoa</taxon>
        <taxon>Ecdysozoa</taxon>
        <taxon>Arthropoda</taxon>
        <taxon>Hexapoda</taxon>
        <taxon>Insecta</taxon>
        <taxon>Pterygota</taxon>
        <taxon>Neoptera</taxon>
        <taxon>Paraneoptera</taxon>
        <taxon>Hemiptera</taxon>
        <taxon>Sternorrhyncha</taxon>
        <taxon>Aphidomorpha</taxon>
        <taxon>Aphidoidea</taxon>
        <taxon>Aphididae</taxon>
        <taxon>Macrosiphini</taxon>
        <taxon>Acyrthosiphon</taxon>
    </lineage>
</organism>
<proteinExistence type="predicted"/>
<evidence type="ECO:0000313" key="2">
    <source>
        <dbReference type="Proteomes" id="UP000007819"/>
    </source>
</evidence>
<protein>
    <submittedName>
        <fullName evidence="1">Uncharacterized protein</fullName>
    </submittedName>
</protein>
<accession>A0A8R2D524</accession>
<dbReference type="GeneID" id="107884408"/>
<keyword evidence="2" id="KW-1185">Reference proteome</keyword>
<dbReference type="Proteomes" id="UP000007819">
    <property type="component" value="Chromosome A1"/>
</dbReference>